<evidence type="ECO:0000259" key="6">
    <source>
        <dbReference type="PROSITE" id="PS51721"/>
    </source>
</evidence>
<protein>
    <recommendedName>
        <fullName evidence="1 4">Ribosome biogenesis GTPase A</fullName>
    </recommendedName>
</protein>
<evidence type="ECO:0000256" key="3">
    <source>
        <dbReference type="ARBA" id="ARBA00023134"/>
    </source>
</evidence>
<dbReference type="InterPro" id="IPR019991">
    <property type="entry name" value="GTP-bd_ribosome_bgen"/>
</dbReference>
<comment type="caution">
    <text evidence="7">The sequence shown here is derived from an EMBL/GenBank/DDBJ whole genome shotgun (WGS) entry which is preliminary data.</text>
</comment>
<dbReference type="NCBIfam" id="TIGR03596">
    <property type="entry name" value="GTPase_YlqF"/>
    <property type="match status" value="1"/>
</dbReference>
<dbReference type="Gene3D" id="1.10.1580.10">
    <property type="match status" value="1"/>
</dbReference>
<dbReference type="FunFam" id="3.40.50.300:FF:000590">
    <property type="entry name" value="Ribosome biogenesis GTPase A"/>
    <property type="match status" value="1"/>
</dbReference>
<evidence type="ECO:0000313" key="7">
    <source>
        <dbReference type="EMBL" id="KRM43801.1"/>
    </source>
</evidence>
<proteinExistence type="inferred from homology"/>
<dbReference type="Pfam" id="PF01926">
    <property type="entry name" value="MMR_HSR1"/>
    <property type="match status" value="1"/>
</dbReference>
<dbReference type="PIRSF" id="PIRSF006230">
    <property type="entry name" value="MG442"/>
    <property type="match status" value="1"/>
</dbReference>
<comment type="similarity">
    <text evidence="4">Belongs to the TRAFAC class YlqF/YawG GTPase family. MTG1 subfamily.</text>
</comment>
<dbReference type="GO" id="GO:0005525">
    <property type="term" value="F:GTP binding"/>
    <property type="evidence" value="ECO:0007669"/>
    <property type="project" value="UniProtKB-KW"/>
</dbReference>
<dbReference type="InterPro" id="IPR016478">
    <property type="entry name" value="GTPase_MTG1"/>
</dbReference>
<feature type="binding site" evidence="5">
    <location>
        <begin position="138"/>
        <end position="143"/>
    </location>
    <ligand>
        <name>GTP</name>
        <dbReference type="ChEBI" id="CHEBI:37565"/>
    </ligand>
</feature>
<dbReference type="PROSITE" id="PS51721">
    <property type="entry name" value="G_CP"/>
    <property type="match status" value="1"/>
</dbReference>
<dbReference type="CDD" id="cd01856">
    <property type="entry name" value="YlqF"/>
    <property type="match status" value="1"/>
</dbReference>
<comment type="function">
    <text evidence="4">Required for a late step of 50S ribosomal subunit assembly. Has GTPase activity.</text>
</comment>
<evidence type="ECO:0000256" key="4">
    <source>
        <dbReference type="PIRNR" id="PIRNR006230"/>
    </source>
</evidence>
<dbReference type="GO" id="GO:0005737">
    <property type="term" value="C:cytoplasm"/>
    <property type="evidence" value="ECO:0007669"/>
    <property type="project" value="UniProtKB-SubCell"/>
</dbReference>
<dbReference type="InterPro" id="IPR030378">
    <property type="entry name" value="G_CP_dom"/>
</dbReference>
<dbReference type="PANTHER" id="PTHR45782">
    <property type="entry name" value="MITOCHONDRIAL RIBOSOME-ASSOCIATED GTPASE 1"/>
    <property type="match status" value="1"/>
</dbReference>
<sequence length="296" mass="33355">MKGANNMAVTIQWFPGHMAKAIRQFEENVSLVDIVFEVIDARIPLTSQNPEVARITGEKPHLFILTKKDLADREATQRWLAYFKDRGQPAIAVDAKDHFNINDVLSVINPIMAPKLAREEQKGMKKRPIRAVSVGVPNVGKSTVLNRLVNRRAAQVGNRPGVTKGQQWLKAGKKLELLDTPGILWPKFASQEIANKLALTGAIKDSVFASDDIALFGLKHFRARHRDQLMARYRLNDDDFALSDVDLLLLITKKLGMRDDYERASNRIIQDIRNNKLGGFTLDNLEELQPNVTKND</sequence>
<keyword evidence="4" id="KW-0963">Cytoplasm</keyword>
<dbReference type="InterPro" id="IPR006073">
    <property type="entry name" value="GTP-bd"/>
</dbReference>
<dbReference type="InterPro" id="IPR027417">
    <property type="entry name" value="P-loop_NTPase"/>
</dbReference>
<feature type="domain" description="CP-type G" evidence="6">
    <location>
        <begin position="18"/>
        <end position="186"/>
    </location>
</feature>
<dbReference type="GO" id="GO:0003924">
    <property type="term" value="F:GTPase activity"/>
    <property type="evidence" value="ECO:0007669"/>
    <property type="project" value="TreeGrafter"/>
</dbReference>
<gene>
    <name evidence="7" type="ORF">FD47_GL001246</name>
</gene>
<evidence type="ECO:0000256" key="5">
    <source>
        <dbReference type="PIRSR" id="PIRSR006230-1"/>
    </source>
</evidence>
<evidence type="ECO:0000313" key="8">
    <source>
        <dbReference type="Proteomes" id="UP000051010"/>
    </source>
</evidence>
<dbReference type="GO" id="GO:0006412">
    <property type="term" value="P:translation"/>
    <property type="evidence" value="ECO:0007669"/>
    <property type="project" value="TreeGrafter"/>
</dbReference>
<keyword evidence="2 4" id="KW-0547">Nucleotide-binding</keyword>
<evidence type="ECO:0000256" key="2">
    <source>
        <dbReference type="ARBA" id="ARBA00022741"/>
    </source>
</evidence>
<feature type="binding site" evidence="5">
    <location>
        <position position="182"/>
    </location>
    <ligand>
        <name>GTP</name>
        <dbReference type="ChEBI" id="CHEBI:37565"/>
    </ligand>
</feature>
<dbReference type="SUPFAM" id="SSF52540">
    <property type="entry name" value="P-loop containing nucleoside triphosphate hydrolases"/>
    <property type="match status" value="1"/>
</dbReference>
<name>A0A0R1YW42_9LACO</name>
<dbReference type="AlphaFoldDB" id="A0A0R1YW42"/>
<dbReference type="InterPro" id="IPR023179">
    <property type="entry name" value="GTP-bd_ortho_bundle_sf"/>
</dbReference>
<dbReference type="PATRIC" id="fig|1423786.4.peg.1344"/>
<dbReference type="Proteomes" id="UP000051010">
    <property type="component" value="Unassembled WGS sequence"/>
</dbReference>
<comment type="subcellular location">
    <subcellularLocation>
        <location evidence="4">Cytoplasm</location>
    </subcellularLocation>
</comment>
<evidence type="ECO:0000256" key="1">
    <source>
        <dbReference type="ARBA" id="ARBA00014898"/>
    </source>
</evidence>
<organism evidence="7 8">
    <name type="scientific">Lentilactobacillus parafarraginis DSM 18390 = JCM 14109</name>
    <dbReference type="NCBI Taxonomy" id="1423786"/>
    <lineage>
        <taxon>Bacteria</taxon>
        <taxon>Bacillati</taxon>
        <taxon>Bacillota</taxon>
        <taxon>Bacilli</taxon>
        <taxon>Lactobacillales</taxon>
        <taxon>Lactobacillaceae</taxon>
        <taxon>Lentilactobacillus</taxon>
    </lineage>
</organism>
<accession>A0A0R1YW42</accession>
<reference evidence="7 8" key="1">
    <citation type="journal article" date="2015" name="Genome Announc.">
        <title>Expanding the biotechnology potential of lactobacilli through comparative genomics of 213 strains and associated genera.</title>
        <authorList>
            <person name="Sun Z."/>
            <person name="Harris H.M."/>
            <person name="McCann A."/>
            <person name="Guo C."/>
            <person name="Argimon S."/>
            <person name="Zhang W."/>
            <person name="Yang X."/>
            <person name="Jeffery I.B."/>
            <person name="Cooney J.C."/>
            <person name="Kagawa T.F."/>
            <person name="Liu W."/>
            <person name="Song Y."/>
            <person name="Salvetti E."/>
            <person name="Wrobel A."/>
            <person name="Rasinkangas P."/>
            <person name="Parkhill J."/>
            <person name="Rea M.C."/>
            <person name="O'Sullivan O."/>
            <person name="Ritari J."/>
            <person name="Douillard F.P."/>
            <person name="Paul Ross R."/>
            <person name="Yang R."/>
            <person name="Briner A.E."/>
            <person name="Felis G.E."/>
            <person name="de Vos W.M."/>
            <person name="Barrangou R."/>
            <person name="Klaenhammer T.R."/>
            <person name="Caufield P.W."/>
            <person name="Cui Y."/>
            <person name="Zhang H."/>
            <person name="O'Toole P.W."/>
        </authorList>
    </citation>
    <scope>NUCLEOTIDE SEQUENCE [LARGE SCALE GENOMIC DNA]</scope>
    <source>
        <strain evidence="7 8">DSM 18390</strain>
    </source>
</reference>
<keyword evidence="3 4" id="KW-0342">GTP-binding</keyword>
<dbReference type="PANTHER" id="PTHR45782:SF4">
    <property type="entry name" value="MITOCHONDRIAL RIBOSOME-ASSOCIATED GTPASE 1"/>
    <property type="match status" value="1"/>
</dbReference>
<dbReference type="Gene3D" id="3.40.50.300">
    <property type="entry name" value="P-loop containing nucleotide triphosphate hydrolases"/>
    <property type="match status" value="1"/>
</dbReference>
<dbReference type="EMBL" id="AZFZ01000027">
    <property type="protein sequence ID" value="KRM43801.1"/>
    <property type="molecule type" value="Genomic_DNA"/>
</dbReference>